<keyword evidence="2" id="KW-0805">Transcription regulation</keyword>
<feature type="domain" description="HTH luxR-type" evidence="6">
    <location>
        <begin position="156"/>
        <end position="221"/>
    </location>
</feature>
<dbReference type="PANTHER" id="PTHR43214:SF24">
    <property type="entry name" value="TRANSCRIPTIONAL REGULATORY PROTEIN NARL-RELATED"/>
    <property type="match status" value="1"/>
</dbReference>
<dbReference type="InterPro" id="IPR039420">
    <property type="entry name" value="WalR-like"/>
</dbReference>
<evidence type="ECO:0000256" key="4">
    <source>
        <dbReference type="ARBA" id="ARBA00023163"/>
    </source>
</evidence>
<evidence type="ECO:0000256" key="3">
    <source>
        <dbReference type="ARBA" id="ARBA00023125"/>
    </source>
</evidence>
<protein>
    <submittedName>
        <fullName evidence="8">Response regulator</fullName>
    </submittedName>
</protein>
<dbReference type="InterPro" id="IPR016032">
    <property type="entry name" value="Sig_transdc_resp-reg_C-effctor"/>
</dbReference>
<accession>A0ABV6S0U1</accession>
<proteinExistence type="predicted"/>
<feature type="modified residue" description="4-aspartylphosphate" evidence="5">
    <location>
        <position position="62"/>
    </location>
</feature>
<dbReference type="Pfam" id="PF00072">
    <property type="entry name" value="Response_reg"/>
    <property type="match status" value="1"/>
</dbReference>
<dbReference type="SUPFAM" id="SSF52172">
    <property type="entry name" value="CheY-like"/>
    <property type="match status" value="1"/>
</dbReference>
<dbReference type="SUPFAM" id="SSF46894">
    <property type="entry name" value="C-terminal effector domain of the bipartite response regulators"/>
    <property type="match status" value="1"/>
</dbReference>
<dbReference type="InterPro" id="IPR058245">
    <property type="entry name" value="NreC/VraR/RcsB-like_REC"/>
</dbReference>
<reference evidence="8 9" key="1">
    <citation type="submission" date="2024-09" db="EMBL/GenBank/DDBJ databases">
        <authorList>
            <person name="Sun Q."/>
            <person name="Mori K."/>
        </authorList>
    </citation>
    <scope>NUCLEOTIDE SEQUENCE [LARGE SCALE GENOMIC DNA]</scope>
    <source>
        <strain evidence="8 9">KCTC 23076</strain>
    </source>
</reference>
<dbReference type="InterPro" id="IPR000792">
    <property type="entry name" value="Tscrpt_reg_LuxR_C"/>
</dbReference>
<dbReference type="PANTHER" id="PTHR43214">
    <property type="entry name" value="TWO-COMPONENT RESPONSE REGULATOR"/>
    <property type="match status" value="1"/>
</dbReference>
<evidence type="ECO:0000313" key="8">
    <source>
        <dbReference type="EMBL" id="MFC0681748.1"/>
    </source>
</evidence>
<keyword evidence="9" id="KW-1185">Reference proteome</keyword>
<sequence>MATGSSLSRLRVLIAEDQYLMREGTRRLLAEVPGVEVVGEASDFDGVVAEFRRLRPDVVLMDIKMPPGHSMEGIDAAHLIKGEAPETGVVILSQHEDEGYVWALLEHGVAGYGYLHKVRVGDVEQLVRALREVAAGGSVLDPRILETLLDRRSRKPGSPVSQLTPGELDVLRLMAEGSSNSAIAAQLAIAIGTVEKRIAAVFAKLGVPEQSDLNRRVAAVLIYLRESGS</sequence>
<keyword evidence="1 5" id="KW-0597">Phosphoprotein</keyword>
<dbReference type="PROSITE" id="PS50110">
    <property type="entry name" value="RESPONSE_REGULATORY"/>
    <property type="match status" value="1"/>
</dbReference>
<dbReference type="SMART" id="SM00421">
    <property type="entry name" value="HTH_LUXR"/>
    <property type="match status" value="1"/>
</dbReference>
<organism evidence="8 9">
    <name type="scientific">Lysobacter korlensis</name>
    <dbReference type="NCBI Taxonomy" id="553636"/>
    <lineage>
        <taxon>Bacteria</taxon>
        <taxon>Pseudomonadati</taxon>
        <taxon>Pseudomonadota</taxon>
        <taxon>Gammaproteobacteria</taxon>
        <taxon>Lysobacterales</taxon>
        <taxon>Lysobacteraceae</taxon>
        <taxon>Lysobacter</taxon>
    </lineage>
</organism>
<dbReference type="SMART" id="SM00448">
    <property type="entry name" value="REC"/>
    <property type="match status" value="1"/>
</dbReference>
<evidence type="ECO:0000313" key="9">
    <source>
        <dbReference type="Proteomes" id="UP001589896"/>
    </source>
</evidence>
<dbReference type="RefSeq" id="WP_386674939.1">
    <property type="nucleotide sequence ID" value="NZ_JBHLTG010000009.1"/>
</dbReference>
<evidence type="ECO:0000256" key="5">
    <source>
        <dbReference type="PROSITE-ProRule" id="PRU00169"/>
    </source>
</evidence>
<dbReference type="Gene3D" id="3.40.50.2300">
    <property type="match status" value="1"/>
</dbReference>
<dbReference type="Proteomes" id="UP001589896">
    <property type="component" value="Unassembled WGS sequence"/>
</dbReference>
<dbReference type="InterPro" id="IPR011006">
    <property type="entry name" value="CheY-like_superfamily"/>
</dbReference>
<feature type="domain" description="Response regulatory" evidence="7">
    <location>
        <begin position="11"/>
        <end position="130"/>
    </location>
</feature>
<keyword evidence="4" id="KW-0804">Transcription</keyword>
<evidence type="ECO:0000256" key="1">
    <source>
        <dbReference type="ARBA" id="ARBA00022553"/>
    </source>
</evidence>
<evidence type="ECO:0000256" key="2">
    <source>
        <dbReference type="ARBA" id="ARBA00023015"/>
    </source>
</evidence>
<dbReference type="PROSITE" id="PS50043">
    <property type="entry name" value="HTH_LUXR_2"/>
    <property type="match status" value="1"/>
</dbReference>
<dbReference type="EMBL" id="JBHLTG010000009">
    <property type="protein sequence ID" value="MFC0681748.1"/>
    <property type="molecule type" value="Genomic_DNA"/>
</dbReference>
<name>A0ABV6S0U1_9GAMM</name>
<dbReference type="PROSITE" id="PS00622">
    <property type="entry name" value="HTH_LUXR_1"/>
    <property type="match status" value="1"/>
</dbReference>
<dbReference type="CDD" id="cd17535">
    <property type="entry name" value="REC_NarL-like"/>
    <property type="match status" value="1"/>
</dbReference>
<dbReference type="PRINTS" id="PR00038">
    <property type="entry name" value="HTHLUXR"/>
</dbReference>
<comment type="caution">
    <text evidence="8">The sequence shown here is derived from an EMBL/GenBank/DDBJ whole genome shotgun (WGS) entry which is preliminary data.</text>
</comment>
<keyword evidence="3" id="KW-0238">DNA-binding</keyword>
<evidence type="ECO:0000259" key="6">
    <source>
        <dbReference type="PROSITE" id="PS50043"/>
    </source>
</evidence>
<evidence type="ECO:0000259" key="7">
    <source>
        <dbReference type="PROSITE" id="PS50110"/>
    </source>
</evidence>
<dbReference type="InterPro" id="IPR001789">
    <property type="entry name" value="Sig_transdc_resp-reg_receiver"/>
</dbReference>
<dbReference type="Pfam" id="PF00196">
    <property type="entry name" value="GerE"/>
    <property type="match status" value="1"/>
</dbReference>
<gene>
    <name evidence="8" type="ORF">ACFFGH_28285</name>
</gene>